<dbReference type="PANTHER" id="PTHR43374">
    <property type="entry name" value="FLAVIN PRENYLTRANSFERASE"/>
    <property type="match status" value="1"/>
</dbReference>
<dbReference type="Gene3D" id="4.10.240.10">
    <property type="entry name" value="Zn(2)-C6 fungal-type DNA-binding domain"/>
    <property type="match status" value="1"/>
</dbReference>
<reference evidence="5" key="1">
    <citation type="journal article" date="2020" name="Stud. Mycol.">
        <title>101 Dothideomycetes genomes: a test case for predicting lifestyles and emergence of pathogens.</title>
        <authorList>
            <person name="Haridas S."/>
            <person name="Albert R."/>
            <person name="Binder M."/>
            <person name="Bloem J."/>
            <person name="Labutti K."/>
            <person name="Salamov A."/>
            <person name="Andreopoulos B."/>
            <person name="Baker S."/>
            <person name="Barry K."/>
            <person name="Bills G."/>
            <person name="Bluhm B."/>
            <person name="Cannon C."/>
            <person name="Castanera R."/>
            <person name="Culley D."/>
            <person name="Daum C."/>
            <person name="Ezra D."/>
            <person name="Gonzalez J."/>
            <person name="Henrissat B."/>
            <person name="Kuo A."/>
            <person name="Liang C."/>
            <person name="Lipzen A."/>
            <person name="Lutzoni F."/>
            <person name="Magnuson J."/>
            <person name="Mondo S."/>
            <person name="Nolan M."/>
            <person name="Ohm R."/>
            <person name="Pangilinan J."/>
            <person name="Park H.-J."/>
            <person name="Ramirez L."/>
            <person name="Alfaro M."/>
            <person name="Sun H."/>
            <person name="Tritt A."/>
            <person name="Yoshinaga Y."/>
            <person name="Zwiers L.-H."/>
            <person name="Turgeon B."/>
            <person name="Goodwin S."/>
            <person name="Spatafora J."/>
            <person name="Crous P."/>
            <person name="Grigoriev I."/>
        </authorList>
    </citation>
    <scope>NUCLEOTIDE SEQUENCE</scope>
    <source>
        <strain evidence="5">ATCC 36951</strain>
    </source>
</reference>
<dbReference type="GO" id="GO:0000981">
    <property type="term" value="F:DNA-binding transcription factor activity, RNA polymerase II-specific"/>
    <property type="evidence" value="ECO:0007669"/>
    <property type="project" value="InterPro"/>
</dbReference>
<dbReference type="InterPro" id="IPR036864">
    <property type="entry name" value="Zn2-C6_fun-type_DNA-bd_sf"/>
</dbReference>
<dbReference type="GO" id="GO:0006351">
    <property type="term" value="P:DNA-templated transcription"/>
    <property type="evidence" value="ECO:0007669"/>
    <property type="project" value="InterPro"/>
</dbReference>
<dbReference type="PROSITE" id="PS00463">
    <property type="entry name" value="ZN2_CY6_FUNGAL_1"/>
    <property type="match status" value="1"/>
</dbReference>
<dbReference type="OrthoDB" id="1747771at2759"/>
<dbReference type="RefSeq" id="XP_033660787.1">
    <property type="nucleotide sequence ID" value="XM_033814499.1"/>
</dbReference>
<protein>
    <recommendedName>
        <fullName evidence="4">Zn(2)-C6 fungal-type domain-containing protein</fullName>
    </recommendedName>
</protein>
<dbReference type="SMART" id="SM00906">
    <property type="entry name" value="Fungal_trans"/>
    <property type="match status" value="1"/>
</dbReference>
<dbReference type="SMART" id="SM00066">
    <property type="entry name" value="GAL4"/>
    <property type="match status" value="1"/>
</dbReference>
<dbReference type="GO" id="GO:0008270">
    <property type="term" value="F:zinc ion binding"/>
    <property type="evidence" value="ECO:0007669"/>
    <property type="project" value="InterPro"/>
</dbReference>
<accession>A0A6A6C0V0</accession>
<feature type="compositionally biased region" description="Low complexity" evidence="3">
    <location>
        <begin position="622"/>
        <end position="632"/>
    </location>
</feature>
<evidence type="ECO:0000259" key="4">
    <source>
        <dbReference type="PROSITE" id="PS50048"/>
    </source>
</evidence>
<dbReference type="CDD" id="cd00067">
    <property type="entry name" value="GAL4"/>
    <property type="match status" value="1"/>
</dbReference>
<dbReference type="AlphaFoldDB" id="A0A6A6C0V0"/>
<sequence length="652" mass="72414">MERSDVAARQLLRQRKKRSRQSCHPCRTRKVKCDKCAPCDRCIKSYPDLCTYDDGPATQVQQSSVPLPAPPEATSLHSTRDLVAHIADERPISASQNLDQEPSVPSPLEIAGRESDNNDNTENGKSPYLGSNAIPTLLRDHASQEGVGQSVEQAFMPMMGIGKTASAYPFSSPIEASQDEIAQQLYQALPADRHVIYLFQRYKEAHAFSPVLTNIDAFEVELCGFIEAPSRGGPESQHIGDRERTYYQKPMTWLSLLFAVLSYGEQFSEGELMQRREKSRLYARLSFQCLRVVNFLVRPTAICVQTLLVLGQVLQNDMNAELAWILLGTTVIMAQSLGLHRVKNVASSEWQLWSALVRQDSLLSSCYDRPPVTMFPWNPTTPAALPTFAEKMNLLCSVMLDSATIGNSNATENMDFADINTSMQKIEDIRGPYLGEAVRSGVSQNIRDRCEQHLLSLQSSFMVAWLCRPALRRPAIQPELRRICLDNLLECVKSFVKLNTLTTYAARSWALVHNGLSSALLLGLLGDDYKEADVRQWQNEILDVFSEDGSQGSINLSAPHIRAIAELKKIKESNTPGTTRMQAPRGGTYVQDVSSITPNYSGTSANILDPNTGPSEPRLDGDQPQQGTQQPDLSPLDLFDYILWGTSDGLLS</sequence>
<evidence type="ECO:0000313" key="5">
    <source>
        <dbReference type="EMBL" id="KAF2159898.1"/>
    </source>
</evidence>
<dbReference type="EMBL" id="ML993632">
    <property type="protein sequence ID" value="KAF2159898.1"/>
    <property type="molecule type" value="Genomic_DNA"/>
</dbReference>
<dbReference type="Proteomes" id="UP000799537">
    <property type="component" value="Unassembled WGS sequence"/>
</dbReference>
<dbReference type="GeneID" id="54567771"/>
<evidence type="ECO:0000313" key="6">
    <source>
        <dbReference type="Proteomes" id="UP000799537"/>
    </source>
</evidence>
<dbReference type="Pfam" id="PF04082">
    <property type="entry name" value="Fungal_trans"/>
    <property type="match status" value="1"/>
</dbReference>
<dbReference type="Pfam" id="PF00172">
    <property type="entry name" value="Zn_clus"/>
    <property type="match status" value="1"/>
</dbReference>
<keyword evidence="2" id="KW-0539">Nucleus</keyword>
<evidence type="ECO:0000256" key="3">
    <source>
        <dbReference type="SAM" id="MobiDB-lite"/>
    </source>
</evidence>
<proteinExistence type="predicted"/>
<dbReference type="InterPro" id="IPR007219">
    <property type="entry name" value="XnlR_reg_dom"/>
</dbReference>
<dbReference type="GO" id="GO:0016831">
    <property type="term" value="F:carboxy-lyase activity"/>
    <property type="evidence" value="ECO:0007669"/>
    <property type="project" value="TreeGrafter"/>
</dbReference>
<evidence type="ECO:0000256" key="1">
    <source>
        <dbReference type="ARBA" id="ARBA00022723"/>
    </source>
</evidence>
<dbReference type="InterPro" id="IPR004507">
    <property type="entry name" value="UbiX-like"/>
</dbReference>
<dbReference type="SUPFAM" id="SSF57701">
    <property type="entry name" value="Zn2/Cys6 DNA-binding domain"/>
    <property type="match status" value="1"/>
</dbReference>
<dbReference type="PANTHER" id="PTHR43374:SF1">
    <property type="entry name" value="FLAVIN PRENYLTRANSFERASE PAD1, MITOCHONDRIAL"/>
    <property type="match status" value="1"/>
</dbReference>
<evidence type="ECO:0000256" key="2">
    <source>
        <dbReference type="ARBA" id="ARBA00023242"/>
    </source>
</evidence>
<organism evidence="5 6">
    <name type="scientific">Zasmidium cellare ATCC 36951</name>
    <dbReference type="NCBI Taxonomy" id="1080233"/>
    <lineage>
        <taxon>Eukaryota</taxon>
        <taxon>Fungi</taxon>
        <taxon>Dikarya</taxon>
        <taxon>Ascomycota</taxon>
        <taxon>Pezizomycotina</taxon>
        <taxon>Dothideomycetes</taxon>
        <taxon>Dothideomycetidae</taxon>
        <taxon>Mycosphaerellales</taxon>
        <taxon>Mycosphaerellaceae</taxon>
        <taxon>Zasmidium</taxon>
    </lineage>
</organism>
<dbReference type="PROSITE" id="PS50048">
    <property type="entry name" value="ZN2_CY6_FUNGAL_2"/>
    <property type="match status" value="1"/>
</dbReference>
<keyword evidence="1" id="KW-0479">Metal-binding</keyword>
<feature type="region of interest" description="Disordered" evidence="3">
    <location>
        <begin position="600"/>
        <end position="633"/>
    </location>
</feature>
<dbReference type="GO" id="GO:0003677">
    <property type="term" value="F:DNA binding"/>
    <property type="evidence" value="ECO:0007669"/>
    <property type="project" value="InterPro"/>
</dbReference>
<name>A0A6A6C0V0_ZASCE</name>
<feature type="domain" description="Zn(2)-C6 fungal-type" evidence="4">
    <location>
        <begin position="22"/>
        <end position="52"/>
    </location>
</feature>
<feature type="region of interest" description="Disordered" evidence="3">
    <location>
        <begin position="91"/>
        <end position="133"/>
    </location>
</feature>
<keyword evidence="6" id="KW-1185">Reference proteome</keyword>
<gene>
    <name evidence="5" type="ORF">M409DRAFT_60489</name>
</gene>
<dbReference type="CDD" id="cd12148">
    <property type="entry name" value="fungal_TF_MHR"/>
    <property type="match status" value="1"/>
</dbReference>
<dbReference type="InterPro" id="IPR001138">
    <property type="entry name" value="Zn2Cys6_DnaBD"/>
</dbReference>